<keyword evidence="4" id="KW-0067">ATP-binding</keyword>
<evidence type="ECO:0000313" key="7">
    <source>
        <dbReference type="Proteomes" id="UP000693970"/>
    </source>
</evidence>
<dbReference type="InterPro" id="IPR001245">
    <property type="entry name" value="Ser-Thr/Tyr_kinase_cat_dom"/>
</dbReference>
<gene>
    <name evidence="6" type="ORF">IV203_005274</name>
</gene>
<protein>
    <submittedName>
        <fullName evidence="6">Serine/threonine protein kinase</fullName>
    </submittedName>
</protein>
<dbReference type="AlphaFoldDB" id="A0A9K3KMS3"/>
<feature type="domain" description="Protein kinase" evidence="5">
    <location>
        <begin position="98"/>
        <end position="403"/>
    </location>
</feature>
<keyword evidence="2" id="KW-0547">Nucleotide-binding</keyword>
<dbReference type="PANTHER" id="PTHR44329">
    <property type="entry name" value="SERINE/THREONINE-PROTEIN KINASE TNNI3K-RELATED"/>
    <property type="match status" value="1"/>
</dbReference>
<dbReference type="Pfam" id="PF07714">
    <property type="entry name" value="PK_Tyr_Ser-Thr"/>
    <property type="match status" value="1"/>
</dbReference>
<dbReference type="EMBL" id="JAGRRH010000021">
    <property type="protein sequence ID" value="KAG7346206.1"/>
    <property type="molecule type" value="Genomic_DNA"/>
</dbReference>
<name>A0A9K3KMS3_9STRA</name>
<evidence type="ECO:0000259" key="5">
    <source>
        <dbReference type="PROSITE" id="PS50011"/>
    </source>
</evidence>
<dbReference type="PROSITE" id="PS50011">
    <property type="entry name" value="PROTEIN_KINASE_DOM"/>
    <property type="match status" value="1"/>
</dbReference>
<organism evidence="6 7">
    <name type="scientific">Nitzschia inconspicua</name>
    <dbReference type="NCBI Taxonomy" id="303405"/>
    <lineage>
        <taxon>Eukaryota</taxon>
        <taxon>Sar</taxon>
        <taxon>Stramenopiles</taxon>
        <taxon>Ochrophyta</taxon>
        <taxon>Bacillariophyta</taxon>
        <taxon>Bacillariophyceae</taxon>
        <taxon>Bacillariophycidae</taxon>
        <taxon>Bacillariales</taxon>
        <taxon>Bacillariaceae</taxon>
        <taxon>Nitzschia</taxon>
    </lineage>
</organism>
<keyword evidence="3 6" id="KW-0418">Kinase</keyword>
<keyword evidence="1" id="KW-0808">Transferase</keyword>
<reference evidence="6" key="1">
    <citation type="journal article" date="2021" name="Sci. Rep.">
        <title>Diploid genomic architecture of Nitzschia inconspicua, an elite biomass production diatom.</title>
        <authorList>
            <person name="Oliver A."/>
            <person name="Podell S."/>
            <person name="Pinowska A."/>
            <person name="Traller J.C."/>
            <person name="Smith S.R."/>
            <person name="McClure R."/>
            <person name="Beliaev A."/>
            <person name="Bohutskyi P."/>
            <person name="Hill E.A."/>
            <person name="Rabines A."/>
            <person name="Zheng H."/>
            <person name="Allen L.Z."/>
            <person name="Kuo A."/>
            <person name="Grigoriev I.V."/>
            <person name="Allen A.E."/>
            <person name="Hazlebeck D."/>
            <person name="Allen E.E."/>
        </authorList>
    </citation>
    <scope>NUCLEOTIDE SEQUENCE</scope>
    <source>
        <strain evidence="6">Hildebrandi</strain>
    </source>
</reference>
<reference evidence="6" key="2">
    <citation type="submission" date="2021-04" db="EMBL/GenBank/DDBJ databases">
        <authorList>
            <person name="Podell S."/>
        </authorList>
    </citation>
    <scope>NUCLEOTIDE SEQUENCE</scope>
    <source>
        <strain evidence="6">Hildebrandi</strain>
    </source>
</reference>
<dbReference type="GO" id="GO:0004674">
    <property type="term" value="F:protein serine/threonine kinase activity"/>
    <property type="evidence" value="ECO:0007669"/>
    <property type="project" value="UniProtKB-KW"/>
</dbReference>
<dbReference type="InterPro" id="IPR000719">
    <property type="entry name" value="Prot_kinase_dom"/>
</dbReference>
<dbReference type="PANTHER" id="PTHR44329:SF288">
    <property type="entry name" value="MITOGEN-ACTIVATED PROTEIN KINASE KINASE KINASE 20"/>
    <property type="match status" value="1"/>
</dbReference>
<evidence type="ECO:0000313" key="6">
    <source>
        <dbReference type="EMBL" id="KAG7346206.1"/>
    </source>
</evidence>
<sequence length="411" mass="46280">MASSDESVEAATGDRRHPAYELHRSCERDTNVTNMTGDTFGSISDGEKDEGDYALTPDLAERLVKRTEMRVAQVVASSAYVQRNCTLYQLPRFERDDFVLGDLIAFGGFSNVYDIDHFKVDSELTEEPESATQKYVVKHLNPKLAYNPKKLVVGAKDLVMEAHFLSALNHENIIQLRAWSAAGIAGFSAAGRADGFFLILDRLEITLAKKISHWREEEKQRKTLVKGRNSEKNKLLTERLQTAIDIASAVTYLHGRRILFRDLKPANVGFSPDGVLKIFDFGLAVEIPHHDDPETTFKLAGNTGTSRYMAVEVIRKEPYNLKADVFSYSILLWEIMALTKPYDGLLGHQVKESVSIFGERPSVPRSWPVAIRRLLRRGWSESISNRPDMQEVLTTLQKVHDSCSKPGGKFF</sequence>
<dbReference type="Proteomes" id="UP000693970">
    <property type="component" value="Unassembled WGS sequence"/>
</dbReference>
<dbReference type="OrthoDB" id="184922at2759"/>
<evidence type="ECO:0000256" key="2">
    <source>
        <dbReference type="ARBA" id="ARBA00022741"/>
    </source>
</evidence>
<accession>A0A9K3KMS3</accession>
<evidence type="ECO:0000256" key="1">
    <source>
        <dbReference type="ARBA" id="ARBA00022679"/>
    </source>
</evidence>
<evidence type="ECO:0000256" key="3">
    <source>
        <dbReference type="ARBA" id="ARBA00022777"/>
    </source>
</evidence>
<keyword evidence="7" id="KW-1185">Reference proteome</keyword>
<evidence type="ECO:0000256" key="4">
    <source>
        <dbReference type="ARBA" id="ARBA00022840"/>
    </source>
</evidence>
<dbReference type="SMART" id="SM00220">
    <property type="entry name" value="S_TKc"/>
    <property type="match status" value="1"/>
</dbReference>
<keyword evidence="6" id="KW-0723">Serine/threonine-protein kinase</keyword>
<proteinExistence type="predicted"/>
<dbReference type="InterPro" id="IPR051681">
    <property type="entry name" value="Ser/Thr_Kinases-Pseudokinases"/>
</dbReference>
<dbReference type="GO" id="GO:0005524">
    <property type="term" value="F:ATP binding"/>
    <property type="evidence" value="ECO:0007669"/>
    <property type="project" value="UniProtKB-KW"/>
</dbReference>
<comment type="caution">
    <text evidence="6">The sequence shown here is derived from an EMBL/GenBank/DDBJ whole genome shotgun (WGS) entry which is preliminary data.</text>
</comment>